<keyword evidence="2" id="KW-1003">Cell membrane</keyword>
<dbReference type="InterPro" id="IPR036259">
    <property type="entry name" value="MFS_trans_sf"/>
</dbReference>
<dbReference type="Gene3D" id="1.20.1250.20">
    <property type="entry name" value="MFS general substrate transporter like domains"/>
    <property type="match status" value="2"/>
</dbReference>
<reference evidence="9" key="1">
    <citation type="journal article" date="2019" name="Int. J. Syst. Evol. Microbiol.">
        <title>The Global Catalogue of Microorganisms (GCM) 10K type strain sequencing project: providing services to taxonomists for standard genome sequencing and annotation.</title>
        <authorList>
            <consortium name="The Broad Institute Genomics Platform"/>
            <consortium name="The Broad Institute Genome Sequencing Center for Infectious Disease"/>
            <person name="Wu L."/>
            <person name="Ma J."/>
        </authorList>
    </citation>
    <scope>NUCLEOTIDE SEQUENCE [LARGE SCALE GENOMIC DNA]</scope>
    <source>
        <strain evidence="9">JCM 16702</strain>
    </source>
</reference>
<feature type="transmembrane region" description="Helical" evidence="6">
    <location>
        <begin position="76"/>
        <end position="93"/>
    </location>
</feature>
<dbReference type="EMBL" id="BAAAZG010000005">
    <property type="protein sequence ID" value="GAA4062733.1"/>
    <property type="molecule type" value="Genomic_DNA"/>
</dbReference>
<keyword evidence="5 6" id="KW-0472">Membrane</keyword>
<dbReference type="SUPFAM" id="SSF103473">
    <property type="entry name" value="MFS general substrate transporter"/>
    <property type="match status" value="1"/>
</dbReference>
<keyword evidence="9" id="KW-1185">Reference proteome</keyword>
<feature type="transmembrane region" description="Helical" evidence="6">
    <location>
        <begin position="246"/>
        <end position="265"/>
    </location>
</feature>
<dbReference type="InterPro" id="IPR011701">
    <property type="entry name" value="MFS"/>
</dbReference>
<feature type="transmembrane region" description="Helical" evidence="6">
    <location>
        <begin position="99"/>
        <end position="118"/>
    </location>
</feature>
<evidence type="ECO:0000256" key="4">
    <source>
        <dbReference type="ARBA" id="ARBA00022989"/>
    </source>
</evidence>
<evidence type="ECO:0000256" key="2">
    <source>
        <dbReference type="ARBA" id="ARBA00022475"/>
    </source>
</evidence>
<dbReference type="PROSITE" id="PS50850">
    <property type="entry name" value="MFS"/>
    <property type="match status" value="1"/>
</dbReference>
<protein>
    <submittedName>
        <fullName evidence="8">MFS transporter</fullName>
    </submittedName>
</protein>
<comment type="caution">
    <text evidence="8">The sequence shown here is derived from an EMBL/GenBank/DDBJ whole genome shotgun (WGS) entry which is preliminary data.</text>
</comment>
<evidence type="ECO:0000256" key="5">
    <source>
        <dbReference type="ARBA" id="ARBA00023136"/>
    </source>
</evidence>
<sequence>MSRAARRNLCTLALTLLLLKSTWFSASAVIPQLRAEWGLSAGAAGWLTICVQWGFVAGALVSAATSLPDRMAPVRLIFVSALGAAVANAALLAADGVVVASMVRFATGFFIAGVYPPALKLVATWYRTGLGAAMGLLVGALTVSSGAPHLVNGLGGLDWHTVIWATSVLTALGGTIVVVAVREGPYPFPRARLEPRLVGRLLADRGTRLAVVGYLCHMWELYAMWSWFLLFYSAALRPRGLDDSALAAYVTFAVFVAGGVGNYVGGVLGDRFGRERAAIWMMAGSAACALLIGSLLHAPPWVLALAGLLWGFTVVADSPQFSALVTELADQRLVGSALTVQMACGFTLTGVTIWLVPAAADAVGWQWAFTVLAPGPLCGIVAMRLLTRHRGAPPPPPGRGAAGVGT</sequence>
<dbReference type="PANTHER" id="PTHR43124">
    <property type="entry name" value="PURINE EFFLUX PUMP PBUE"/>
    <property type="match status" value="1"/>
</dbReference>
<evidence type="ECO:0000259" key="7">
    <source>
        <dbReference type="PROSITE" id="PS50850"/>
    </source>
</evidence>
<dbReference type="InterPro" id="IPR020846">
    <property type="entry name" value="MFS_dom"/>
</dbReference>
<gene>
    <name evidence="8" type="ORF">GCM10022214_15050</name>
</gene>
<organism evidence="8 9">
    <name type="scientific">Actinomadura miaoliensis</name>
    <dbReference type="NCBI Taxonomy" id="430685"/>
    <lineage>
        <taxon>Bacteria</taxon>
        <taxon>Bacillati</taxon>
        <taxon>Actinomycetota</taxon>
        <taxon>Actinomycetes</taxon>
        <taxon>Streptosporangiales</taxon>
        <taxon>Thermomonosporaceae</taxon>
        <taxon>Actinomadura</taxon>
    </lineage>
</organism>
<name>A0ABP7VAK7_9ACTN</name>
<evidence type="ECO:0000313" key="8">
    <source>
        <dbReference type="EMBL" id="GAA4062733.1"/>
    </source>
</evidence>
<evidence type="ECO:0000256" key="3">
    <source>
        <dbReference type="ARBA" id="ARBA00022692"/>
    </source>
</evidence>
<feature type="transmembrane region" description="Helical" evidence="6">
    <location>
        <begin position="130"/>
        <end position="150"/>
    </location>
</feature>
<dbReference type="Proteomes" id="UP001500683">
    <property type="component" value="Unassembled WGS sequence"/>
</dbReference>
<dbReference type="PANTHER" id="PTHR43124:SF3">
    <property type="entry name" value="CHLORAMPHENICOL EFFLUX PUMP RV0191"/>
    <property type="match status" value="1"/>
</dbReference>
<feature type="transmembrane region" description="Helical" evidence="6">
    <location>
        <begin position="209"/>
        <end position="234"/>
    </location>
</feature>
<accession>A0ABP7VAK7</accession>
<feature type="transmembrane region" description="Helical" evidence="6">
    <location>
        <begin position="44"/>
        <end position="64"/>
    </location>
</feature>
<evidence type="ECO:0000256" key="1">
    <source>
        <dbReference type="ARBA" id="ARBA00004651"/>
    </source>
</evidence>
<dbReference type="RefSeq" id="WP_344942782.1">
    <property type="nucleotide sequence ID" value="NZ_BAAAZG010000005.1"/>
</dbReference>
<keyword evidence="3 6" id="KW-0812">Transmembrane</keyword>
<evidence type="ECO:0000313" key="9">
    <source>
        <dbReference type="Proteomes" id="UP001500683"/>
    </source>
</evidence>
<feature type="transmembrane region" description="Helical" evidence="6">
    <location>
        <begin position="333"/>
        <end position="355"/>
    </location>
</feature>
<keyword evidence="4 6" id="KW-1133">Transmembrane helix</keyword>
<dbReference type="Pfam" id="PF07690">
    <property type="entry name" value="MFS_1"/>
    <property type="match status" value="1"/>
</dbReference>
<dbReference type="InterPro" id="IPR050189">
    <property type="entry name" value="MFS_Efflux_Transporters"/>
</dbReference>
<proteinExistence type="predicted"/>
<feature type="transmembrane region" description="Helical" evidence="6">
    <location>
        <begin position="367"/>
        <end position="386"/>
    </location>
</feature>
<feature type="domain" description="Major facilitator superfamily (MFS) profile" evidence="7">
    <location>
        <begin position="206"/>
        <end position="406"/>
    </location>
</feature>
<feature type="transmembrane region" description="Helical" evidence="6">
    <location>
        <begin position="162"/>
        <end position="181"/>
    </location>
</feature>
<evidence type="ECO:0000256" key="6">
    <source>
        <dbReference type="SAM" id="Phobius"/>
    </source>
</evidence>
<comment type="subcellular location">
    <subcellularLocation>
        <location evidence="1">Cell membrane</location>
        <topology evidence="1">Multi-pass membrane protein</topology>
    </subcellularLocation>
</comment>